<dbReference type="InterPro" id="IPR001019">
    <property type="entry name" value="Gprotein_alpha_su"/>
</dbReference>
<dbReference type="Pfam" id="PF00503">
    <property type="entry name" value="G-alpha"/>
    <property type="match status" value="2"/>
</dbReference>
<feature type="binding site" evidence="7">
    <location>
        <begin position="263"/>
        <end position="269"/>
    </location>
    <ligand>
        <name>GTP</name>
        <dbReference type="ChEBI" id="CHEBI:37565"/>
    </ligand>
</feature>
<sequence>MGCLGNSKTEDQRIDEKAQREANKKIEKQLQKERQAYKATHRLLLLGAGESGKSTIVKQMRILHVNGFNADFFPVFCTIVSAMSTLIPPVPLGNPDNQFRMDYIKSIAPLSDFDYTQVRSLGFYSIAQFHKRWKTSVLRLIRKTASVYSIVSTSLYWGITTHTDRRDVDELRTALIPVNSWRAGELAGGVARVPQEDRKDAPRAAPGGRVGREEGPACSTRSLSVCRSTHGRRKVVVVEAPCFLDRIDSVRQNDYTPTDQDLLRCRVLTSGIFETRFQVDKVNFHMFDVGGQRDERRKWIQCFNDVTAIIFVVASSSYNMVIREDNNTNRLREALDLFRSIWNNRWLRTISVILFLNKQDMLAEKVLAGKSKIEDYFPEYTRYTIPNEATPEPGEDPRVTRAKFFIRDEFLGLRPPAASQRRSRWVITGISEQVVGCPIQGGFSRLGLVPAPTRTPPLSESGLLLGVTPGCAFLAAFRLPRISTASGDGRHYCYPHFTCAVDTENIRRVFNDCRDIIQRMHLRQYELL</sequence>
<evidence type="ECO:0000256" key="8">
    <source>
        <dbReference type="PIRSR" id="PIRSR601019-2"/>
    </source>
</evidence>
<comment type="caution">
    <text evidence="10">The sequence shown here is derived from an EMBL/GenBank/DDBJ whole genome shotgun (WGS) entry which is preliminary data.</text>
</comment>
<gene>
    <name evidence="10" type="primary">Gnas</name>
    <name evidence="10" type="ORF">GTO95_0018602</name>
</gene>
<dbReference type="PROSITE" id="PS51882">
    <property type="entry name" value="G_ALPHA"/>
    <property type="match status" value="1"/>
</dbReference>
<evidence type="ECO:0000256" key="3">
    <source>
        <dbReference type="ARBA" id="ARBA00022741"/>
    </source>
</evidence>
<dbReference type="FunFam" id="3.40.50.300:FF:006178">
    <property type="entry name" value="Guanine nucleotide-binding protein G(s) subunit alpha isoforms short"/>
    <property type="match status" value="2"/>
</dbReference>
<name>A0A8J7P6E0_ATRSP</name>
<dbReference type="AlphaFoldDB" id="A0A8J7P6E0"/>
<dbReference type="SMART" id="SM00275">
    <property type="entry name" value="G_alpha"/>
    <property type="match status" value="1"/>
</dbReference>
<dbReference type="SUPFAM" id="SSF47895">
    <property type="entry name" value="Transducin (alpha subunit), insertion domain"/>
    <property type="match status" value="1"/>
</dbReference>
<comment type="similarity">
    <text evidence="1">Belongs to the G-alpha family. G(s) subfamily.</text>
</comment>
<dbReference type="EMBL" id="JAAWVO010073579">
    <property type="protein sequence ID" value="MBN3324985.1"/>
    <property type="molecule type" value="Genomic_DNA"/>
</dbReference>
<keyword evidence="11" id="KW-1185">Reference proteome</keyword>
<dbReference type="GO" id="GO:0005834">
    <property type="term" value="C:heterotrimeric G-protein complex"/>
    <property type="evidence" value="ECO:0007669"/>
    <property type="project" value="TreeGrafter"/>
</dbReference>
<dbReference type="InterPro" id="IPR011025">
    <property type="entry name" value="GproteinA_insert"/>
</dbReference>
<dbReference type="PANTHER" id="PTHR10218:SF233">
    <property type="entry name" value="GUANINE NUCLEOTIDE-BINDING PROTEIN G(OLF) SUBUNIT ALPHA"/>
    <property type="match status" value="1"/>
</dbReference>
<evidence type="ECO:0000313" key="10">
    <source>
        <dbReference type="EMBL" id="MBN3324985.1"/>
    </source>
</evidence>
<keyword evidence="2 8" id="KW-0479">Metal-binding</keyword>
<feature type="region of interest" description="Disordered" evidence="9">
    <location>
        <begin position="195"/>
        <end position="217"/>
    </location>
</feature>
<reference evidence="10" key="1">
    <citation type="journal article" date="2021" name="Cell">
        <title>Tracing the genetic footprints of vertebrate landing in non-teleost ray-finned fishes.</title>
        <authorList>
            <person name="Bi X."/>
            <person name="Wang K."/>
            <person name="Yang L."/>
            <person name="Pan H."/>
            <person name="Jiang H."/>
            <person name="Wei Q."/>
            <person name="Fang M."/>
            <person name="Yu H."/>
            <person name="Zhu C."/>
            <person name="Cai Y."/>
            <person name="He Y."/>
            <person name="Gan X."/>
            <person name="Zeng H."/>
            <person name="Yu D."/>
            <person name="Zhu Y."/>
            <person name="Jiang H."/>
            <person name="Qiu Q."/>
            <person name="Yang H."/>
            <person name="Zhang Y.E."/>
            <person name="Wang W."/>
            <person name="Zhu M."/>
            <person name="He S."/>
            <person name="Zhang G."/>
        </authorList>
    </citation>
    <scope>NUCLEOTIDE SEQUENCE</scope>
    <source>
        <strain evidence="10">Allg_001</strain>
    </source>
</reference>
<proteinExistence type="inferred from homology"/>
<dbReference type="GO" id="GO:0007606">
    <property type="term" value="P:sensory perception of chemical stimulus"/>
    <property type="evidence" value="ECO:0007669"/>
    <property type="project" value="TreeGrafter"/>
</dbReference>
<evidence type="ECO:0000256" key="9">
    <source>
        <dbReference type="SAM" id="MobiDB-lite"/>
    </source>
</evidence>
<feature type="binding site" evidence="7">
    <location>
        <begin position="288"/>
        <end position="292"/>
    </location>
    <ligand>
        <name>GTP</name>
        <dbReference type="ChEBI" id="CHEBI:37565"/>
    </ligand>
</feature>
<keyword evidence="6" id="KW-0807">Transducer</keyword>
<dbReference type="PRINTS" id="PR00443">
    <property type="entry name" value="GPROTEINAS"/>
</dbReference>
<dbReference type="CDD" id="cd00066">
    <property type="entry name" value="G-alpha"/>
    <property type="match status" value="1"/>
</dbReference>
<feature type="non-terminal residue" evidence="10">
    <location>
        <position position="528"/>
    </location>
</feature>
<feature type="binding site" evidence="7">
    <location>
        <begin position="357"/>
        <end position="360"/>
    </location>
    <ligand>
        <name>GTP</name>
        <dbReference type="ChEBI" id="CHEBI:37565"/>
    </ligand>
</feature>
<evidence type="ECO:0000256" key="5">
    <source>
        <dbReference type="ARBA" id="ARBA00023134"/>
    </source>
</evidence>
<accession>A0A8J7P6E0</accession>
<dbReference type="GO" id="GO:0003924">
    <property type="term" value="F:GTPase activity"/>
    <property type="evidence" value="ECO:0007669"/>
    <property type="project" value="InterPro"/>
</dbReference>
<keyword evidence="4 8" id="KW-0460">Magnesium</keyword>
<dbReference type="FunFam" id="3.40.50.300:FF:000720">
    <property type="entry name" value="Guanine nucleotide-binding protein G(k) subunit alpha"/>
    <property type="match status" value="1"/>
</dbReference>
<dbReference type="GO" id="GO:0007191">
    <property type="term" value="P:adenylate cyclase-activating dopamine receptor signaling pathway"/>
    <property type="evidence" value="ECO:0007669"/>
    <property type="project" value="TreeGrafter"/>
</dbReference>
<dbReference type="Gene3D" id="3.40.50.300">
    <property type="entry name" value="P-loop containing nucleotide triphosphate hydrolases"/>
    <property type="match status" value="3"/>
</dbReference>
<dbReference type="InterPro" id="IPR000367">
    <property type="entry name" value="Gprotein_alpha_S"/>
</dbReference>
<dbReference type="GO" id="GO:0005737">
    <property type="term" value="C:cytoplasm"/>
    <property type="evidence" value="ECO:0007669"/>
    <property type="project" value="TreeGrafter"/>
</dbReference>
<dbReference type="PANTHER" id="PTHR10218">
    <property type="entry name" value="GTP-BINDING PROTEIN ALPHA SUBUNIT"/>
    <property type="match status" value="1"/>
</dbReference>
<evidence type="ECO:0000256" key="2">
    <source>
        <dbReference type="ARBA" id="ARBA00022723"/>
    </source>
</evidence>
<evidence type="ECO:0000256" key="7">
    <source>
        <dbReference type="PIRSR" id="PIRSR601019-1"/>
    </source>
</evidence>
<dbReference type="GO" id="GO:0046872">
    <property type="term" value="F:metal ion binding"/>
    <property type="evidence" value="ECO:0007669"/>
    <property type="project" value="UniProtKB-KW"/>
</dbReference>
<dbReference type="GO" id="GO:0005525">
    <property type="term" value="F:GTP binding"/>
    <property type="evidence" value="ECO:0007669"/>
    <property type="project" value="UniProtKB-KW"/>
</dbReference>
<evidence type="ECO:0000313" key="11">
    <source>
        <dbReference type="Proteomes" id="UP000736164"/>
    </source>
</evidence>
<dbReference type="GO" id="GO:0031683">
    <property type="term" value="F:G-protein beta/gamma-subunit complex binding"/>
    <property type="evidence" value="ECO:0007669"/>
    <property type="project" value="InterPro"/>
</dbReference>
<dbReference type="GO" id="GO:0001664">
    <property type="term" value="F:G protein-coupled receptor binding"/>
    <property type="evidence" value="ECO:0007669"/>
    <property type="project" value="TreeGrafter"/>
</dbReference>
<dbReference type="InterPro" id="IPR027417">
    <property type="entry name" value="P-loop_NTPase"/>
</dbReference>
<organism evidence="10 11">
    <name type="scientific">Atractosteus spatula</name>
    <name type="common">Alligator gar</name>
    <name type="synonym">Lepisosteus spatula</name>
    <dbReference type="NCBI Taxonomy" id="7917"/>
    <lineage>
        <taxon>Eukaryota</taxon>
        <taxon>Metazoa</taxon>
        <taxon>Chordata</taxon>
        <taxon>Craniata</taxon>
        <taxon>Vertebrata</taxon>
        <taxon>Euteleostomi</taxon>
        <taxon>Actinopterygii</taxon>
        <taxon>Neopterygii</taxon>
        <taxon>Holostei</taxon>
        <taxon>Semionotiformes</taxon>
        <taxon>Lepisosteidae</taxon>
        <taxon>Atractosteus</taxon>
    </lineage>
</organism>
<evidence type="ECO:0000256" key="6">
    <source>
        <dbReference type="ARBA" id="ARBA00023224"/>
    </source>
</evidence>
<evidence type="ECO:0000256" key="1">
    <source>
        <dbReference type="ARBA" id="ARBA00007172"/>
    </source>
</evidence>
<dbReference type="Proteomes" id="UP000736164">
    <property type="component" value="Unassembled WGS sequence"/>
</dbReference>
<dbReference type="PRINTS" id="PR00318">
    <property type="entry name" value="GPROTEINA"/>
</dbReference>
<feature type="binding site" evidence="8">
    <location>
        <position position="269"/>
    </location>
    <ligand>
        <name>Mg(2+)</name>
        <dbReference type="ChEBI" id="CHEBI:18420"/>
    </ligand>
</feature>
<dbReference type="SUPFAM" id="SSF52540">
    <property type="entry name" value="P-loop containing nucleoside triphosphate hydrolases"/>
    <property type="match status" value="1"/>
</dbReference>
<keyword evidence="5 7" id="KW-0342">GTP-binding</keyword>
<evidence type="ECO:0000256" key="4">
    <source>
        <dbReference type="ARBA" id="ARBA00022842"/>
    </source>
</evidence>
<protein>
    <submittedName>
        <fullName evidence="10">GNAS protein</fullName>
    </submittedName>
</protein>
<keyword evidence="3 7" id="KW-0547">Nucleotide-binding</keyword>
<feature type="non-terminal residue" evidence="10">
    <location>
        <position position="1"/>
    </location>
</feature>